<protein>
    <submittedName>
        <fullName evidence="1">Uncharacterized protein</fullName>
    </submittedName>
</protein>
<evidence type="ECO:0000313" key="2">
    <source>
        <dbReference type="Proteomes" id="UP001163632"/>
    </source>
</evidence>
<organism evidence="1 2">
    <name type="scientific">Moraxella bovis</name>
    <dbReference type="NCBI Taxonomy" id="476"/>
    <lineage>
        <taxon>Bacteria</taxon>
        <taxon>Pseudomonadati</taxon>
        <taxon>Pseudomonadota</taxon>
        <taxon>Gammaproteobacteria</taxon>
        <taxon>Moraxellales</taxon>
        <taxon>Moraxellaceae</taxon>
        <taxon>Moraxella</taxon>
    </lineage>
</organism>
<gene>
    <name evidence="1" type="ORF">LP092_07385</name>
</gene>
<dbReference type="EMBL" id="CP087830">
    <property type="protein sequence ID" value="UZA04538.1"/>
    <property type="molecule type" value="Genomic_DNA"/>
</dbReference>
<proteinExistence type="predicted"/>
<keyword evidence="2" id="KW-1185">Reference proteome</keyword>
<reference evidence="1" key="1">
    <citation type="journal article" date="2022" name="BMC Microbiol.">
        <title>Whole genome sequencing of Moraxella bovis strains from North America reveals two genotypes with different genetic determinants.</title>
        <authorList>
            <person name="Wynn E.L."/>
            <person name="Hille M.M."/>
            <person name="Loy J.D."/>
            <person name="Schuller G."/>
            <person name="Kuhn K.L."/>
            <person name="Dickey A.M."/>
            <person name="Bono J.L."/>
            <person name="Clawson M.L."/>
        </authorList>
    </citation>
    <scope>NUCLEOTIDE SEQUENCE</scope>
    <source>
        <strain evidence="1">SAM102599</strain>
    </source>
</reference>
<sequence>MIGKHKIVRAKHHHGTIRLQIHEENIPVSRPVYCYHARTGLLVDSKWSDDDGFVVFDNLIKGVKYFVVSTDRHTDGKQYNLVGQDLVVAE</sequence>
<name>A0ABY6MAP2_MORBO</name>
<accession>A0ABY6MAP2</accession>
<evidence type="ECO:0000313" key="1">
    <source>
        <dbReference type="EMBL" id="UZA04538.1"/>
    </source>
</evidence>
<dbReference type="RefSeq" id="WP_147287359.1">
    <property type="nucleotide sequence ID" value="NZ_CP087784.1"/>
</dbReference>
<dbReference type="Proteomes" id="UP001163632">
    <property type="component" value="Chromosome"/>
</dbReference>